<dbReference type="CDD" id="cd06260">
    <property type="entry name" value="DUF820-like"/>
    <property type="match status" value="1"/>
</dbReference>
<dbReference type="SUPFAM" id="SSF52980">
    <property type="entry name" value="Restriction endonuclease-like"/>
    <property type="match status" value="1"/>
</dbReference>
<comment type="caution">
    <text evidence="2">The sequence shown here is derived from an EMBL/GenBank/DDBJ whole genome shotgun (WGS) entry which is preliminary data.</text>
</comment>
<dbReference type="Proteomes" id="UP000271925">
    <property type="component" value="Unassembled WGS sequence"/>
</dbReference>
<feature type="domain" description="Putative restriction endonuclease" evidence="1">
    <location>
        <begin position="20"/>
        <end position="128"/>
    </location>
</feature>
<dbReference type="RefSeq" id="WP_124878011.1">
    <property type="nucleotide sequence ID" value="NZ_RQJO01000011.1"/>
</dbReference>
<evidence type="ECO:0000259" key="1">
    <source>
        <dbReference type="Pfam" id="PF05685"/>
    </source>
</evidence>
<reference evidence="2 3" key="1">
    <citation type="submission" date="2018-11" db="EMBL/GenBank/DDBJ databases">
        <authorList>
            <person name="Zhou Z."/>
            <person name="Wang G."/>
        </authorList>
    </citation>
    <scope>NUCLEOTIDE SEQUENCE [LARGE SCALE GENOMIC DNA]</scope>
    <source>
        <strain evidence="2 3">KCTC52004</strain>
    </source>
</reference>
<evidence type="ECO:0000313" key="3">
    <source>
        <dbReference type="Proteomes" id="UP000271925"/>
    </source>
</evidence>
<dbReference type="InterPro" id="IPR011335">
    <property type="entry name" value="Restrct_endonuc-II-like"/>
</dbReference>
<dbReference type="GO" id="GO:0004519">
    <property type="term" value="F:endonuclease activity"/>
    <property type="evidence" value="ECO:0007669"/>
    <property type="project" value="UniProtKB-KW"/>
</dbReference>
<keyword evidence="2" id="KW-0255">Endonuclease</keyword>
<dbReference type="Pfam" id="PF05685">
    <property type="entry name" value="Uma2"/>
    <property type="match status" value="1"/>
</dbReference>
<gene>
    <name evidence="2" type="ORF">EHT25_25470</name>
</gene>
<dbReference type="Gene3D" id="3.90.1570.10">
    <property type="entry name" value="tt1808, chain A"/>
    <property type="match status" value="1"/>
</dbReference>
<dbReference type="InterPro" id="IPR008538">
    <property type="entry name" value="Uma2"/>
</dbReference>
<keyword evidence="2" id="KW-0378">Hydrolase</keyword>
<name>A0A3P1BFW7_9BACT</name>
<accession>A0A3P1BFW7</accession>
<dbReference type="OrthoDB" id="952185at2"/>
<evidence type="ECO:0000313" key="2">
    <source>
        <dbReference type="EMBL" id="RRA99978.1"/>
    </source>
</evidence>
<proteinExistence type="predicted"/>
<organism evidence="2 3">
    <name type="scientific">Larkinella rosea</name>
    <dbReference type="NCBI Taxonomy" id="2025312"/>
    <lineage>
        <taxon>Bacteria</taxon>
        <taxon>Pseudomonadati</taxon>
        <taxon>Bacteroidota</taxon>
        <taxon>Cytophagia</taxon>
        <taxon>Cytophagales</taxon>
        <taxon>Spirosomataceae</taxon>
        <taxon>Larkinella</taxon>
    </lineage>
</organism>
<dbReference type="InterPro" id="IPR012296">
    <property type="entry name" value="Nuclease_put_TT1808"/>
</dbReference>
<dbReference type="EMBL" id="RQJO01000011">
    <property type="protein sequence ID" value="RRA99978.1"/>
    <property type="molecule type" value="Genomic_DNA"/>
</dbReference>
<sequence>METPYHDLIEEYQSEDIMSVNHSRTIHRISVAFSRYDEQFDILPELELELSTGKCKPDICIYHNLPVDWLNDIIYYNHPPITAIEILSPKQAINDLTDKAYKQYFPAGVQSVWLIIPVLQTIHLLLPDGSKKPFSSGILTDPATGIELELARLFK</sequence>
<keyword evidence="3" id="KW-1185">Reference proteome</keyword>
<protein>
    <submittedName>
        <fullName evidence="2">Uma2 family endonuclease</fullName>
    </submittedName>
</protein>
<keyword evidence="2" id="KW-0540">Nuclease</keyword>
<dbReference type="AlphaFoldDB" id="A0A3P1BFW7"/>